<feature type="region of interest" description="Disordered" evidence="5">
    <location>
        <begin position="1"/>
        <end position="38"/>
    </location>
</feature>
<reference evidence="8 9" key="1">
    <citation type="journal article" date="2023" name="Plants (Basel)">
        <title>Bridging the Gap: Combining Genomics and Transcriptomics Approaches to Understand Stylosanthes scabra, an Orphan Legume from the Brazilian Caatinga.</title>
        <authorList>
            <person name="Ferreira-Neto J.R.C."/>
            <person name="da Silva M.D."/>
            <person name="Binneck E."/>
            <person name="de Melo N.F."/>
            <person name="da Silva R.H."/>
            <person name="de Melo A.L.T.M."/>
            <person name="Pandolfi V."/>
            <person name="Bustamante F.O."/>
            <person name="Brasileiro-Vidal A.C."/>
            <person name="Benko-Iseppon A.M."/>
        </authorList>
    </citation>
    <scope>NUCLEOTIDE SEQUENCE [LARGE SCALE GENOMIC DNA]</scope>
    <source>
        <tissue evidence="8">Leaves</tissue>
    </source>
</reference>
<dbReference type="SUPFAM" id="SSF55277">
    <property type="entry name" value="GYF domain"/>
    <property type="match status" value="1"/>
</dbReference>
<dbReference type="SMART" id="SM00444">
    <property type="entry name" value="GYF"/>
    <property type="match status" value="1"/>
</dbReference>
<dbReference type="InterPro" id="IPR019787">
    <property type="entry name" value="Znf_PHD-finger"/>
</dbReference>
<dbReference type="InterPro" id="IPR011011">
    <property type="entry name" value="Znf_FYVE_PHD"/>
</dbReference>
<evidence type="ECO:0000256" key="3">
    <source>
        <dbReference type="ARBA" id="ARBA00022833"/>
    </source>
</evidence>
<dbReference type="CDD" id="cd00072">
    <property type="entry name" value="GYF"/>
    <property type="match status" value="1"/>
</dbReference>
<keyword evidence="9" id="KW-1185">Reference proteome</keyword>
<dbReference type="Proteomes" id="UP001341840">
    <property type="component" value="Unassembled WGS sequence"/>
</dbReference>
<dbReference type="InterPro" id="IPR019786">
    <property type="entry name" value="Zinc_finger_PHD-type_CS"/>
</dbReference>
<accession>A0ABU6SPD6</accession>
<dbReference type="InterPro" id="IPR035445">
    <property type="entry name" value="GYF-like_dom_sf"/>
</dbReference>
<evidence type="ECO:0000256" key="2">
    <source>
        <dbReference type="ARBA" id="ARBA00022771"/>
    </source>
</evidence>
<feature type="compositionally biased region" description="Low complexity" evidence="5">
    <location>
        <begin position="1"/>
        <end position="13"/>
    </location>
</feature>
<dbReference type="InterPro" id="IPR003169">
    <property type="entry name" value="GYF"/>
</dbReference>
<dbReference type="InterPro" id="IPR013083">
    <property type="entry name" value="Znf_RING/FYVE/PHD"/>
</dbReference>
<gene>
    <name evidence="8" type="ORF">PIB30_069888</name>
</gene>
<dbReference type="PROSITE" id="PS50016">
    <property type="entry name" value="ZF_PHD_2"/>
    <property type="match status" value="1"/>
</dbReference>
<evidence type="ECO:0000259" key="7">
    <source>
        <dbReference type="PROSITE" id="PS50829"/>
    </source>
</evidence>
<dbReference type="EMBL" id="JASCZI010061191">
    <property type="protein sequence ID" value="MED6137959.1"/>
    <property type="molecule type" value="Genomic_DNA"/>
</dbReference>
<keyword evidence="1" id="KW-0479">Metal-binding</keyword>
<feature type="compositionally biased region" description="Polar residues" evidence="5">
    <location>
        <begin position="558"/>
        <end position="597"/>
    </location>
</feature>
<dbReference type="PANTHER" id="PTHR46695">
    <property type="entry name" value="ZINC FINGER CCCH DOMAIN-CONTAINING PROTEIN 44-RELATED"/>
    <property type="match status" value="1"/>
</dbReference>
<dbReference type="Pfam" id="PF02213">
    <property type="entry name" value="GYF"/>
    <property type="match status" value="1"/>
</dbReference>
<sequence>MDQPLQQQQQTPTSEVLRDSDSHLSAVPSGADVADRGAPSACAPALEVAVPDATSFKRKRGRPARGVPRATAAPAPLRQKKEEEDVCFICFDGGSLVLCDRRGCPKAYHPACIKRDEAFFRSKAKWNCGWHICSGCQKASHYMCYTCTYSLCRGCTRDADFVSLRGNKGFCGMCMRTIMLIENPGQENKCEVDFDDKSSWEYLFKMYWVCLKEKLSLTLDELRQAKKPWRSAAPLSCKVETPHQLYHLKDDKGAASENSCIDIEFDHLTDNKPKRSEKQRFIWDGIGDDVRYHTQNMPITRELIGNIYTIPNQINPNVVAVVDNTNVGVVKSEASGAAVDISSLLLSTGMEQPFDNFANDKLWHYQDPSGRVQGPFSILQLYKWNASGHFPLDLRIWRTYETQDNSILLADALIGKYSKNVSLPYNSPMSLESSVTLDNKENIQDGGRNETRAEIHVDSRIINSSGAEKVDDAGTPSNGKDESVRSNGLHSHSSSWNLAVDMNEGQSGNLERREELYKCEISNPDQPHLLPSTTFLKKQNESPPDIVKEGHGVEGNTEDNINHGQNRTPEGQSNSGQSYQKQSDCEENSGQSSGQNWECPQVINTTCNTSMWQAIFGEPADFGSLVDESVSDLLAEVEAMESLGGGGGLESPTSIMKCDDELTDGSKNDCLSFALGLGLGPMLDAGKGDAVSSTGDLRIPSSQFTTAEEPFRHADVHQHHQRIRGDHSSSSSVVESTFTSISWNPTNQYSWDPKC</sequence>
<dbReference type="Gene3D" id="3.30.1490.40">
    <property type="match status" value="1"/>
</dbReference>
<evidence type="ECO:0000259" key="6">
    <source>
        <dbReference type="PROSITE" id="PS50016"/>
    </source>
</evidence>
<feature type="region of interest" description="Disordered" evidence="5">
    <location>
        <begin position="461"/>
        <end position="500"/>
    </location>
</feature>
<dbReference type="PROSITE" id="PS01359">
    <property type="entry name" value="ZF_PHD_1"/>
    <property type="match status" value="1"/>
</dbReference>
<dbReference type="SMART" id="SM00249">
    <property type="entry name" value="PHD"/>
    <property type="match status" value="1"/>
</dbReference>
<name>A0ABU6SPD6_9FABA</name>
<keyword evidence="2 4" id="KW-0863">Zinc-finger</keyword>
<feature type="compositionally biased region" description="Polar residues" evidence="5">
    <location>
        <begin position="485"/>
        <end position="497"/>
    </location>
</feature>
<evidence type="ECO:0000313" key="9">
    <source>
        <dbReference type="Proteomes" id="UP001341840"/>
    </source>
</evidence>
<dbReference type="PANTHER" id="PTHR46695:SF4">
    <property type="entry name" value="ZINC FINGER CCCH DOMAIN-CONTAINING PROTEIN 44"/>
    <property type="match status" value="1"/>
</dbReference>
<feature type="domain" description="GYF" evidence="7">
    <location>
        <begin position="360"/>
        <end position="414"/>
    </location>
</feature>
<proteinExistence type="predicted"/>
<keyword evidence="3" id="KW-0862">Zinc</keyword>
<dbReference type="Gene3D" id="3.30.40.10">
    <property type="entry name" value="Zinc/RING finger domain, C3HC4 (zinc finger)"/>
    <property type="match status" value="1"/>
</dbReference>
<feature type="region of interest" description="Disordered" evidence="5">
    <location>
        <begin position="522"/>
        <end position="597"/>
    </location>
</feature>
<dbReference type="InterPro" id="IPR001965">
    <property type="entry name" value="Znf_PHD"/>
</dbReference>
<feature type="domain" description="PHD-type" evidence="6">
    <location>
        <begin position="84"/>
        <end position="150"/>
    </location>
</feature>
<evidence type="ECO:0000313" key="8">
    <source>
        <dbReference type="EMBL" id="MED6137959.1"/>
    </source>
</evidence>
<comment type="caution">
    <text evidence="8">The sequence shown here is derived from an EMBL/GenBank/DDBJ whole genome shotgun (WGS) entry which is preliminary data.</text>
</comment>
<evidence type="ECO:0000256" key="4">
    <source>
        <dbReference type="PROSITE-ProRule" id="PRU00146"/>
    </source>
</evidence>
<evidence type="ECO:0008006" key="10">
    <source>
        <dbReference type="Google" id="ProtNLM"/>
    </source>
</evidence>
<feature type="region of interest" description="Disordered" evidence="5">
    <location>
        <begin position="54"/>
        <end position="77"/>
    </location>
</feature>
<evidence type="ECO:0000256" key="1">
    <source>
        <dbReference type="ARBA" id="ARBA00022723"/>
    </source>
</evidence>
<protein>
    <recommendedName>
        <fullName evidence="10">Zinc finger CCCH domain-containing protein 44</fullName>
    </recommendedName>
</protein>
<dbReference type="CDD" id="cd15568">
    <property type="entry name" value="PHD5_NSD"/>
    <property type="match status" value="1"/>
</dbReference>
<dbReference type="PROSITE" id="PS50829">
    <property type="entry name" value="GYF"/>
    <property type="match status" value="1"/>
</dbReference>
<organism evidence="8 9">
    <name type="scientific">Stylosanthes scabra</name>
    <dbReference type="NCBI Taxonomy" id="79078"/>
    <lineage>
        <taxon>Eukaryota</taxon>
        <taxon>Viridiplantae</taxon>
        <taxon>Streptophyta</taxon>
        <taxon>Embryophyta</taxon>
        <taxon>Tracheophyta</taxon>
        <taxon>Spermatophyta</taxon>
        <taxon>Magnoliopsida</taxon>
        <taxon>eudicotyledons</taxon>
        <taxon>Gunneridae</taxon>
        <taxon>Pentapetalae</taxon>
        <taxon>rosids</taxon>
        <taxon>fabids</taxon>
        <taxon>Fabales</taxon>
        <taxon>Fabaceae</taxon>
        <taxon>Papilionoideae</taxon>
        <taxon>50 kb inversion clade</taxon>
        <taxon>dalbergioids sensu lato</taxon>
        <taxon>Dalbergieae</taxon>
        <taxon>Pterocarpus clade</taxon>
        <taxon>Stylosanthes</taxon>
    </lineage>
</organism>
<evidence type="ECO:0000256" key="5">
    <source>
        <dbReference type="SAM" id="MobiDB-lite"/>
    </source>
</evidence>
<dbReference type="SUPFAM" id="SSF57903">
    <property type="entry name" value="FYVE/PHD zinc finger"/>
    <property type="match status" value="1"/>
</dbReference>